<sequence length="63" mass="7496">MESSHPSSFLLFFLIVLKKSVPKYISFFLKTVNLFPKKGRSEKKLLEKNFQKDSIFFMNYSQL</sequence>
<protein>
    <submittedName>
        <fullName evidence="1">Uncharacterized protein</fullName>
    </submittedName>
</protein>
<accession>A0A1D7USL6</accession>
<dbReference type="AlphaFoldDB" id="A0A1D7USL6"/>
<name>A0A1D7USL6_9LEPT</name>
<keyword evidence="2" id="KW-1185">Reference proteome</keyword>
<evidence type="ECO:0000313" key="2">
    <source>
        <dbReference type="Proteomes" id="UP000094197"/>
    </source>
</evidence>
<evidence type="ECO:0000313" key="1">
    <source>
        <dbReference type="EMBL" id="AOP32600.1"/>
    </source>
</evidence>
<gene>
    <name evidence="1" type="ORF">A0128_01145</name>
</gene>
<reference evidence="1 2" key="1">
    <citation type="submission" date="2016-04" db="EMBL/GenBank/DDBJ databases">
        <title>Complete genome seqeunce of Leptospira alstonii serovar Room22.</title>
        <authorList>
            <person name="Nally J.E."/>
            <person name="Bayles D.O."/>
            <person name="Hurley D."/>
            <person name="Fanning S."/>
            <person name="McMahon B.J."/>
            <person name="Arent Z."/>
        </authorList>
    </citation>
    <scope>NUCLEOTIDE SEQUENCE [LARGE SCALE GENOMIC DNA]</scope>
    <source>
        <strain evidence="1 2">GWTS #1</strain>
    </source>
</reference>
<organism evidence="1 2">
    <name type="scientific">Leptospira tipperaryensis</name>
    <dbReference type="NCBI Taxonomy" id="2564040"/>
    <lineage>
        <taxon>Bacteria</taxon>
        <taxon>Pseudomonadati</taxon>
        <taxon>Spirochaetota</taxon>
        <taxon>Spirochaetia</taxon>
        <taxon>Leptospirales</taxon>
        <taxon>Leptospiraceae</taxon>
        <taxon>Leptospira</taxon>
    </lineage>
</organism>
<dbReference type="KEGG" id="laj:A0128_01145"/>
<dbReference type="Proteomes" id="UP000094197">
    <property type="component" value="Chromosome 1"/>
</dbReference>
<dbReference type="EMBL" id="CP015217">
    <property type="protein sequence ID" value="AOP32600.1"/>
    <property type="molecule type" value="Genomic_DNA"/>
</dbReference>
<proteinExistence type="predicted"/>